<dbReference type="InterPro" id="IPR047057">
    <property type="entry name" value="MerR_fam"/>
</dbReference>
<evidence type="ECO:0000259" key="5">
    <source>
        <dbReference type="PROSITE" id="PS50937"/>
    </source>
</evidence>
<dbReference type="PANTHER" id="PTHR30204">
    <property type="entry name" value="REDOX-CYCLING DRUG-SENSING TRANSCRIPTIONAL ACTIVATOR SOXR"/>
    <property type="match status" value="1"/>
</dbReference>
<keyword evidence="1" id="KW-0805">Transcription regulation</keyword>
<dbReference type="PRINTS" id="PR00040">
    <property type="entry name" value="HTHMERR"/>
</dbReference>
<evidence type="ECO:0000256" key="3">
    <source>
        <dbReference type="ARBA" id="ARBA00023163"/>
    </source>
</evidence>
<dbReference type="PROSITE" id="PS50937">
    <property type="entry name" value="HTH_MERR_2"/>
    <property type="match status" value="1"/>
</dbReference>
<dbReference type="InterPro" id="IPR009061">
    <property type="entry name" value="DNA-bd_dom_put_sf"/>
</dbReference>
<gene>
    <name evidence="6" type="ORF">GTP69_05730</name>
</gene>
<dbReference type="Gene3D" id="1.10.1660.10">
    <property type="match status" value="1"/>
</dbReference>
<dbReference type="InterPro" id="IPR000551">
    <property type="entry name" value="MerR-type_HTH_dom"/>
</dbReference>
<name>A0ABW9VW64_9BURK</name>
<feature type="domain" description="HTH merR-type" evidence="5">
    <location>
        <begin position="1"/>
        <end position="69"/>
    </location>
</feature>
<feature type="coiled-coil region" evidence="4">
    <location>
        <begin position="79"/>
        <end position="113"/>
    </location>
</feature>
<sequence length="123" mass="13612">MKIGELAERAGIAASAIRYYEKAGLMPKATRGANGYRAYDDAALERINLIQIGQQLGFTLEAMRAILSLRGEALHEGLVTNLDARLADVERMMQTLREQQASLLETKKQIQATFERGECPTSL</sequence>
<evidence type="ECO:0000256" key="2">
    <source>
        <dbReference type="ARBA" id="ARBA00023125"/>
    </source>
</evidence>
<accession>A0ABW9VW64</accession>
<dbReference type="RefSeq" id="WP_161053983.1">
    <property type="nucleotide sequence ID" value="NZ_WWCT01000003.1"/>
</dbReference>
<keyword evidence="4" id="KW-0175">Coiled coil</keyword>
<keyword evidence="3" id="KW-0804">Transcription</keyword>
<dbReference type="SUPFAM" id="SSF46955">
    <property type="entry name" value="Putative DNA-binding domain"/>
    <property type="match status" value="1"/>
</dbReference>
<dbReference type="PANTHER" id="PTHR30204:SF94">
    <property type="entry name" value="HEAVY METAL-DEPENDENT TRANSCRIPTIONAL REGULATOR HI_0293-RELATED"/>
    <property type="match status" value="1"/>
</dbReference>
<keyword evidence="7" id="KW-1185">Reference proteome</keyword>
<keyword evidence="2" id="KW-0238">DNA-binding</keyword>
<dbReference type="SMART" id="SM00422">
    <property type="entry name" value="HTH_MERR"/>
    <property type="match status" value="1"/>
</dbReference>
<dbReference type="Proteomes" id="UP000642144">
    <property type="component" value="Unassembled WGS sequence"/>
</dbReference>
<comment type="caution">
    <text evidence="6">The sequence shown here is derived from an EMBL/GenBank/DDBJ whole genome shotgun (WGS) entry which is preliminary data.</text>
</comment>
<protein>
    <submittedName>
        <fullName evidence="6">MerR family transcriptional regulator</fullName>
    </submittedName>
</protein>
<evidence type="ECO:0000313" key="6">
    <source>
        <dbReference type="EMBL" id="MYN25901.1"/>
    </source>
</evidence>
<dbReference type="EMBL" id="WWCT01000003">
    <property type="protein sequence ID" value="MYN25901.1"/>
    <property type="molecule type" value="Genomic_DNA"/>
</dbReference>
<organism evidence="6 7">
    <name type="scientific">Duganella levis</name>
    <dbReference type="NCBI Taxonomy" id="2692169"/>
    <lineage>
        <taxon>Bacteria</taxon>
        <taxon>Pseudomonadati</taxon>
        <taxon>Pseudomonadota</taxon>
        <taxon>Betaproteobacteria</taxon>
        <taxon>Burkholderiales</taxon>
        <taxon>Oxalobacteraceae</taxon>
        <taxon>Telluria group</taxon>
        <taxon>Duganella</taxon>
    </lineage>
</organism>
<evidence type="ECO:0000313" key="7">
    <source>
        <dbReference type="Proteomes" id="UP000642144"/>
    </source>
</evidence>
<evidence type="ECO:0000256" key="4">
    <source>
        <dbReference type="SAM" id="Coils"/>
    </source>
</evidence>
<dbReference type="Pfam" id="PF13411">
    <property type="entry name" value="MerR_1"/>
    <property type="match status" value="1"/>
</dbReference>
<proteinExistence type="predicted"/>
<dbReference type="PROSITE" id="PS00552">
    <property type="entry name" value="HTH_MERR_1"/>
    <property type="match status" value="1"/>
</dbReference>
<evidence type="ECO:0000256" key="1">
    <source>
        <dbReference type="ARBA" id="ARBA00023015"/>
    </source>
</evidence>
<reference evidence="6 7" key="1">
    <citation type="submission" date="2019-12" db="EMBL/GenBank/DDBJ databases">
        <title>Novel species isolated from a subtropical stream in China.</title>
        <authorList>
            <person name="Lu H."/>
        </authorList>
    </citation>
    <scope>NUCLEOTIDE SEQUENCE [LARGE SCALE GENOMIC DNA]</scope>
    <source>
        <strain evidence="6 7">CY42W</strain>
    </source>
</reference>